<keyword evidence="2" id="KW-1185">Reference proteome</keyword>
<proteinExistence type="predicted"/>
<dbReference type="AlphaFoldDB" id="A0A1M4PPJ9"/>
<evidence type="ECO:0000313" key="2">
    <source>
        <dbReference type="Proteomes" id="UP000245423"/>
    </source>
</evidence>
<dbReference type="EMBL" id="LT669839">
    <property type="protein sequence ID" value="SHD77401.1"/>
    <property type="molecule type" value="Genomic_DNA"/>
</dbReference>
<sequence>MFGKIIFRNLRKSTCRLQRVDGTRKSPKERMESNQKVEKFAQKLAQGIYNILLATTRDKENYNRVVEYFLENGIPKGDLETPVEIQNFHREQEIST</sequence>
<reference evidence="1 2" key="1">
    <citation type="submission" date="2016-11" db="EMBL/GenBank/DDBJ databases">
        <authorList>
            <person name="Manzoor S."/>
        </authorList>
    </citation>
    <scope>NUCLEOTIDE SEQUENCE [LARGE SCALE GENOMIC DNA]</scope>
    <source>
        <strain evidence="1">Clostridium ultunense strain Esp</strain>
    </source>
</reference>
<accession>A0A1M4PPJ9</accession>
<organism evidence="1 2">
    <name type="scientific">[Clostridium] ultunense Esp</name>
    <dbReference type="NCBI Taxonomy" id="1288971"/>
    <lineage>
        <taxon>Bacteria</taxon>
        <taxon>Bacillati</taxon>
        <taxon>Bacillota</taxon>
        <taxon>Tissierellia</taxon>
        <taxon>Tissierellales</taxon>
        <taxon>Tepidimicrobiaceae</taxon>
        <taxon>Schnuerera</taxon>
    </lineage>
</organism>
<gene>
    <name evidence="1" type="ORF">CUESP1_2044</name>
</gene>
<dbReference type="Proteomes" id="UP000245423">
    <property type="component" value="Chromosome 1"/>
</dbReference>
<evidence type="ECO:0000313" key="1">
    <source>
        <dbReference type="EMBL" id="SHD77401.1"/>
    </source>
</evidence>
<protein>
    <submittedName>
        <fullName evidence="1">Uncharacterized protein</fullName>
    </submittedName>
</protein>
<name>A0A1M4PPJ9_9FIRM</name>